<feature type="region of interest" description="Disordered" evidence="1">
    <location>
        <begin position="71"/>
        <end position="183"/>
    </location>
</feature>
<dbReference type="AlphaFoldDB" id="A0A6A6P5T8"/>
<dbReference type="Proteomes" id="UP000799766">
    <property type="component" value="Unassembled WGS sequence"/>
</dbReference>
<organism evidence="2 3">
    <name type="scientific">Lineolata rhizophorae</name>
    <dbReference type="NCBI Taxonomy" id="578093"/>
    <lineage>
        <taxon>Eukaryota</taxon>
        <taxon>Fungi</taxon>
        <taxon>Dikarya</taxon>
        <taxon>Ascomycota</taxon>
        <taxon>Pezizomycotina</taxon>
        <taxon>Dothideomycetes</taxon>
        <taxon>Dothideomycetes incertae sedis</taxon>
        <taxon>Lineolatales</taxon>
        <taxon>Lineolataceae</taxon>
        <taxon>Lineolata</taxon>
    </lineage>
</organism>
<evidence type="ECO:0000313" key="2">
    <source>
        <dbReference type="EMBL" id="KAF2459361.1"/>
    </source>
</evidence>
<sequence>MLYFLSSRSMFPQGLPQTRSTNRLTSTARHRRRCTNHKFNSTTILYPTTLARVPKHPTTKTSIRDLGTLITRNLGTSPSRPSQTPLQLPPDSHPNPSHDSVPPTAGSAAPRRDAMRSNPGAPRPRMGGLGGVAGGGARVAFLGARSVRRQMSRVALGSDGMQRRRESASRGASGVRGGGWERR</sequence>
<dbReference type="EMBL" id="MU001675">
    <property type="protein sequence ID" value="KAF2459361.1"/>
    <property type="molecule type" value="Genomic_DNA"/>
</dbReference>
<feature type="compositionally biased region" description="Gly residues" evidence="1">
    <location>
        <begin position="174"/>
        <end position="183"/>
    </location>
</feature>
<name>A0A6A6P5T8_9PEZI</name>
<reference evidence="2" key="1">
    <citation type="journal article" date="2020" name="Stud. Mycol.">
        <title>101 Dothideomycetes genomes: a test case for predicting lifestyles and emergence of pathogens.</title>
        <authorList>
            <person name="Haridas S."/>
            <person name="Albert R."/>
            <person name="Binder M."/>
            <person name="Bloem J."/>
            <person name="Labutti K."/>
            <person name="Salamov A."/>
            <person name="Andreopoulos B."/>
            <person name="Baker S."/>
            <person name="Barry K."/>
            <person name="Bills G."/>
            <person name="Bluhm B."/>
            <person name="Cannon C."/>
            <person name="Castanera R."/>
            <person name="Culley D."/>
            <person name="Daum C."/>
            <person name="Ezra D."/>
            <person name="Gonzalez J."/>
            <person name="Henrissat B."/>
            <person name="Kuo A."/>
            <person name="Liang C."/>
            <person name="Lipzen A."/>
            <person name="Lutzoni F."/>
            <person name="Magnuson J."/>
            <person name="Mondo S."/>
            <person name="Nolan M."/>
            <person name="Ohm R."/>
            <person name="Pangilinan J."/>
            <person name="Park H.-J."/>
            <person name="Ramirez L."/>
            <person name="Alfaro M."/>
            <person name="Sun H."/>
            <person name="Tritt A."/>
            <person name="Yoshinaga Y."/>
            <person name="Zwiers L.-H."/>
            <person name="Turgeon B."/>
            <person name="Goodwin S."/>
            <person name="Spatafora J."/>
            <person name="Crous P."/>
            <person name="Grigoriev I."/>
        </authorList>
    </citation>
    <scope>NUCLEOTIDE SEQUENCE</scope>
    <source>
        <strain evidence="2">ATCC 16933</strain>
    </source>
</reference>
<protein>
    <submittedName>
        <fullName evidence="2">Uncharacterized protein</fullName>
    </submittedName>
</protein>
<accession>A0A6A6P5T8</accession>
<feature type="compositionally biased region" description="Polar residues" evidence="1">
    <location>
        <begin position="71"/>
        <end position="86"/>
    </location>
</feature>
<keyword evidence="3" id="KW-1185">Reference proteome</keyword>
<proteinExistence type="predicted"/>
<feature type="compositionally biased region" description="Low complexity" evidence="1">
    <location>
        <begin position="94"/>
        <end position="103"/>
    </location>
</feature>
<evidence type="ECO:0000256" key="1">
    <source>
        <dbReference type="SAM" id="MobiDB-lite"/>
    </source>
</evidence>
<gene>
    <name evidence="2" type="ORF">BDY21DRAFT_338048</name>
</gene>
<feature type="compositionally biased region" description="Gly residues" evidence="1">
    <location>
        <begin position="127"/>
        <end position="137"/>
    </location>
</feature>
<evidence type="ECO:0000313" key="3">
    <source>
        <dbReference type="Proteomes" id="UP000799766"/>
    </source>
</evidence>